<dbReference type="AlphaFoldDB" id="A0A165BH42"/>
<proteinExistence type="predicted"/>
<evidence type="ECO:0000313" key="2">
    <source>
        <dbReference type="EMBL" id="KZV80633.1"/>
    </source>
</evidence>
<keyword evidence="3" id="KW-1185">Reference proteome</keyword>
<name>A0A165BH42_EXIGL</name>
<protein>
    <submittedName>
        <fullName evidence="2">Uncharacterized protein</fullName>
    </submittedName>
</protein>
<gene>
    <name evidence="2" type="ORF">EXIGLDRAFT_732565</name>
</gene>
<accession>A0A165BH42</accession>
<dbReference type="Proteomes" id="UP000077266">
    <property type="component" value="Unassembled WGS sequence"/>
</dbReference>
<evidence type="ECO:0000256" key="1">
    <source>
        <dbReference type="SAM" id="MobiDB-lite"/>
    </source>
</evidence>
<evidence type="ECO:0000313" key="3">
    <source>
        <dbReference type="Proteomes" id="UP000077266"/>
    </source>
</evidence>
<sequence length="92" mass="9729">MRPQNAHQTLAQAPSATQAQVAIQIAPTPSSKAPSAQSNSIPDVKNIQSAGCAATKPRRCLHGTKTPTDSHHASFTRLKRARPRSTRSSSSS</sequence>
<feature type="region of interest" description="Disordered" evidence="1">
    <location>
        <begin position="1"/>
        <end position="92"/>
    </location>
</feature>
<dbReference type="InParanoid" id="A0A165BH42"/>
<reference evidence="2 3" key="1">
    <citation type="journal article" date="2016" name="Mol. Biol. Evol.">
        <title>Comparative Genomics of Early-Diverging Mushroom-Forming Fungi Provides Insights into the Origins of Lignocellulose Decay Capabilities.</title>
        <authorList>
            <person name="Nagy L.G."/>
            <person name="Riley R."/>
            <person name="Tritt A."/>
            <person name="Adam C."/>
            <person name="Daum C."/>
            <person name="Floudas D."/>
            <person name="Sun H."/>
            <person name="Yadav J.S."/>
            <person name="Pangilinan J."/>
            <person name="Larsson K.H."/>
            <person name="Matsuura K."/>
            <person name="Barry K."/>
            <person name="Labutti K."/>
            <person name="Kuo R."/>
            <person name="Ohm R.A."/>
            <person name="Bhattacharya S.S."/>
            <person name="Shirouzu T."/>
            <person name="Yoshinaga Y."/>
            <person name="Martin F.M."/>
            <person name="Grigoriev I.V."/>
            <person name="Hibbett D.S."/>
        </authorList>
    </citation>
    <scope>NUCLEOTIDE SEQUENCE [LARGE SCALE GENOMIC DNA]</scope>
    <source>
        <strain evidence="2 3">HHB12029</strain>
    </source>
</reference>
<organism evidence="2 3">
    <name type="scientific">Exidia glandulosa HHB12029</name>
    <dbReference type="NCBI Taxonomy" id="1314781"/>
    <lineage>
        <taxon>Eukaryota</taxon>
        <taxon>Fungi</taxon>
        <taxon>Dikarya</taxon>
        <taxon>Basidiomycota</taxon>
        <taxon>Agaricomycotina</taxon>
        <taxon>Agaricomycetes</taxon>
        <taxon>Auriculariales</taxon>
        <taxon>Exidiaceae</taxon>
        <taxon>Exidia</taxon>
    </lineage>
</organism>
<feature type="compositionally biased region" description="Polar residues" evidence="1">
    <location>
        <begin position="1"/>
        <end position="49"/>
    </location>
</feature>
<dbReference type="EMBL" id="KV426462">
    <property type="protein sequence ID" value="KZV80633.1"/>
    <property type="molecule type" value="Genomic_DNA"/>
</dbReference>